<evidence type="ECO:0008006" key="4">
    <source>
        <dbReference type="Google" id="ProtNLM"/>
    </source>
</evidence>
<dbReference type="PANTHER" id="PTHR21274">
    <property type="entry name" value="MECKELIN"/>
    <property type="match status" value="1"/>
</dbReference>
<dbReference type="STRING" id="75743.A0A401NPY2"/>
<feature type="chain" id="PRO_5019057280" description="TNFR-Cys domain-containing protein" evidence="1">
    <location>
        <begin position="28"/>
        <end position="270"/>
    </location>
</feature>
<feature type="signal peptide" evidence="1">
    <location>
        <begin position="1"/>
        <end position="27"/>
    </location>
</feature>
<dbReference type="PANTHER" id="PTHR21274:SF2">
    <property type="entry name" value="MECKELIN"/>
    <property type="match status" value="1"/>
</dbReference>
<dbReference type="GO" id="GO:0060271">
    <property type="term" value="P:cilium assembly"/>
    <property type="evidence" value="ECO:0007669"/>
    <property type="project" value="InterPro"/>
</dbReference>
<sequence length="270" mass="29566">MAVTKLQFRGNPLALLLPMVLLSLGHSLINSVPFQTVQGCTKKQYFDISRMICRPCGAKQQKSKDGTSCVCLPGYKLISNKGGPFIRCAKCPALQSAVTQDGWSCIRCPQGVILDNERKCRCPMGNIMVERHINGALLTQVQCQPCSTSRPSFTMPDLSAKHCIRCHETFITTTQSCDCKSNVLTILKTPTISLQNLKVSSAWFASHLKASAIACLRFANLTACQALGNMCVMTMNSINILTPSNDACGLYQTIFKKTIHLGISHSINSW</sequence>
<proteinExistence type="predicted"/>
<evidence type="ECO:0000313" key="2">
    <source>
        <dbReference type="EMBL" id="GCB62940.1"/>
    </source>
</evidence>
<evidence type="ECO:0000256" key="1">
    <source>
        <dbReference type="SAM" id="SignalP"/>
    </source>
</evidence>
<dbReference type="GO" id="GO:0036038">
    <property type="term" value="C:MKS complex"/>
    <property type="evidence" value="ECO:0007669"/>
    <property type="project" value="InterPro"/>
</dbReference>
<dbReference type="InterPro" id="IPR009030">
    <property type="entry name" value="Growth_fac_rcpt_cys_sf"/>
</dbReference>
<dbReference type="Proteomes" id="UP000288216">
    <property type="component" value="Unassembled WGS sequence"/>
</dbReference>
<protein>
    <recommendedName>
        <fullName evidence="4">TNFR-Cys domain-containing protein</fullName>
    </recommendedName>
</protein>
<dbReference type="SUPFAM" id="SSF57184">
    <property type="entry name" value="Growth factor receptor domain"/>
    <property type="match status" value="1"/>
</dbReference>
<dbReference type="AlphaFoldDB" id="A0A401NPY2"/>
<gene>
    <name evidence="2" type="ORF">scyTo_0007312</name>
</gene>
<dbReference type="Pfam" id="PF09773">
    <property type="entry name" value="Meckelin"/>
    <property type="match status" value="1"/>
</dbReference>
<keyword evidence="3" id="KW-1185">Reference proteome</keyword>
<dbReference type="EMBL" id="BFAA01002621">
    <property type="protein sequence ID" value="GCB62940.1"/>
    <property type="molecule type" value="Genomic_DNA"/>
</dbReference>
<dbReference type="OrthoDB" id="9950357at2759"/>
<keyword evidence="1" id="KW-0732">Signal</keyword>
<name>A0A401NPY2_SCYTO</name>
<dbReference type="OMA" id="ERHINGA"/>
<accession>A0A401NPY2</accession>
<dbReference type="InterPro" id="IPR019170">
    <property type="entry name" value="Meckelin"/>
</dbReference>
<evidence type="ECO:0000313" key="3">
    <source>
        <dbReference type="Proteomes" id="UP000288216"/>
    </source>
</evidence>
<organism evidence="2 3">
    <name type="scientific">Scyliorhinus torazame</name>
    <name type="common">Cloudy catshark</name>
    <name type="synonym">Catulus torazame</name>
    <dbReference type="NCBI Taxonomy" id="75743"/>
    <lineage>
        <taxon>Eukaryota</taxon>
        <taxon>Metazoa</taxon>
        <taxon>Chordata</taxon>
        <taxon>Craniata</taxon>
        <taxon>Vertebrata</taxon>
        <taxon>Chondrichthyes</taxon>
        <taxon>Elasmobranchii</taxon>
        <taxon>Galeomorphii</taxon>
        <taxon>Galeoidea</taxon>
        <taxon>Carcharhiniformes</taxon>
        <taxon>Scyliorhinidae</taxon>
        <taxon>Scyliorhinus</taxon>
    </lineage>
</organism>
<reference evidence="2 3" key="1">
    <citation type="journal article" date="2018" name="Nat. Ecol. Evol.">
        <title>Shark genomes provide insights into elasmobranch evolution and the origin of vertebrates.</title>
        <authorList>
            <person name="Hara Y"/>
            <person name="Yamaguchi K"/>
            <person name="Onimaru K"/>
            <person name="Kadota M"/>
            <person name="Koyanagi M"/>
            <person name="Keeley SD"/>
            <person name="Tatsumi K"/>
            <person name="Tanaka K"/>
            <person name="Motone F"/>
            <person name="Kageyama Y"/>
            <person name="Nozu R"/>
            <person name="Adachi N"/>
            <person name="Nishimura O"/>
            <person name="Nakagawa R"/>
            <person name="Tanegashima C"/>
            <person name="Kiyatake I"/>
            <person name="Matsumoto R"/>
            <person name="Murakumo K"/>
            <person name="Nishida K"/>
            <person name="Terakita A"/>
            <person name="Kuratani S"/>
            <person name="Sato K"/>
            <person name="Hyodo S Kuraku.S."/>
        </authorList>
    </citation>
    <scope>NUCLEOTIDE SEQUENCE [LARGE SCALE GENOMIC DNA]</scope>
</reference>
<comment type="caution">
    <text evidence="2">The sequence shown here is derived from an EMBL/GenBank/DDBJ whole genome shotgun (WGS) entry which is preliminary data.</text>
</comment>